<name>A0ABR7Z656_9PSED</name>
<accession>A0ABR7Z656</accession>
<dbReference type="EMBL" id="JAAOCA010000027">
    <property type="protein sequence ID" value="MBD1600973.1"/>
    <property type="molecule type" value="Genomic_DNA"/>
</dbReference>
<keyword evidence="2" id="KW-1185">Reference proteome</keyword>
<gene>
    <name evidence="1" type="ORF">HAQ05_20030</name>
</gene>
<reference evidence="1 2" key="1">
    <citation type="journal article" date="2020" name="Insects">
        <title>Bacteria Belonging to Pseudomonas typographi sp. nov. from the Bark Beetle Ips typographus Have Genomic Potential to Aid in the Host Ecology.</title>
        <authorList>
            <person name="Peral-Aranega E."/>
            <person name="Saati-Santamaria Z."/>
            <person name="Kolarik M."/>
            <person name="Rivas R."/>
            <person name="Garcia-Fraile P."/>
        </authorList>
    </citation>
    <scope>NUCLEOTIDE SEQUENCE [LARGE SCALE GENOMIC DNA]</scope>
    <source>
        <strain evidence="1 2">CA3A</strain>
    </source>
</reference>
<evidence type="ECO:0000313" key="2">
    <source>
        <dbReference type="Proteomes" id="UP000805841"/>
    </source>
</evidence>
<comment type="caution">
    <text evidence="1">The sequence shown here is derived from an EMBL/GenBank/DDBJ whole genome shotgun (WGS) entry which is preliminary data.</text>
</comment>
<evidence type="ECO:0000313" key="1">
    <source>
        <dbReference type="EMBL" id="MBD1600973.1"/>
    </source>
</evidence>
<dbReference type="RefSeq" id="WP_190423760.1">
    <property type="nucleotide sequence ID" value="NZ_JAAOCA010000027.1"/>
</dbReference>
<organism evidence="1 2">
    <name type="scientific">Pseudomonas typographi</name>
    <dbReference type="NCBI Taxonomy" id="2715964"/>
    <lineage>
        <taxon>Bacteria</taxon>
        <taxon>Pseudomonadati</taxon>
        <taxon>Pseudomonadota</taxon>
        <taxon>Gammaproteobacteria</taxon>
        <taxon>Pseudomonadales</taxon>
        <taxon>Pseudomonadaceae</taxon>
        <taxon>Pseudomonas</taxon>
    </lineage>
</organism>
<proteinExistence type="predicted"/>
<sequence>MHGLSLAPAQRCGSCPDLTVNITSDNDEDLKLAKDLLKAHFAPQTFTGQMPSPAHKRLLDRHAALDAIRKALEDYSSQLITGDLVLHARYLAEVSQMDVTELKREHAAFEILDELLEKSPRVARAQLLKQRLKEGVFKDTKLYPLVAARNTHRISDYDTIADGLPPALDRRAKRPQATQEETSGVEFVSPITLYRLSANRFSDNEGEVRCDLLAAYGAAFEARYGTRGEAMSPSTVVGDILLEHFDQCFTLKQRRRNV</sequence>
<dbReference type="Proteomes" id="UP000805841">
    <property type="component" value="Unassembled WGS sequence"/>
</dbReference>
<protein>
    <submittedName>
        <fullName evidence="1">Uncharacterized protein</fullName>
    </submittedName>
</protein>